<evidence type="ECO:0000313" key="1">
    <source>
        <dbReference type="EMBL" id="MBE5035437.1"/>
    </source>
</evidence>
<dbReference type="Gene3D" id="3.40.50.1000">
    <property type="entry name" value="HAD superfamily/HAD-like"/>
    <property type="match status" value="1"/>
</dbReference>
<dbReference type="InterPro" id="IPR023214">
    <property type="entry name" value="HAD_sf"/>
</dbReference>
<dbReference type="PRINTS" id="PR00413">
    <property type="entry name" value="HADHALOGNASE"/>
</dbReference>
<dbReference type="PANTHER" id="PTHR43434">
    <property type="entry name" value="PHOSPHOGLYCOLATE PHOSPHATASE"/>
    <property type="match status" value="1"/>
</dbReference>
<keyword evidence="2" id="KW-1185">Reference proteome</keyword>
<dbReference type="PANTHER" id="PTHR43434:SF1">
    <property type="entry name" value="PHOSPHOGLYCOLATE PHOSPHATASE"/>
    <property type="match status" value="1"/>
</dbReference>
<gene>
    <name evidence="1" type="ORF">INF20_03965</name>
</gene>
<dbReference type="NCBIfam" id="TIGR01509">
    <property type="entry name" value="HAD-SF-IA-v3"/>
    <property type="match status" value="1"/>
</dbReference>
<dbReference type="InterPro" id="IPR006439">
    <property type="entry name" value="HAD-SF_hydro_IA"/>
</dbReference>
<dbReference type="InterPro" id="IPR050155">
    <property type="entry name" value="HAD-like_hydrolase_sf"/>
</dbReference>
<dbReference type="Gene3D" id="1.10.150.240">
    <property type="entry name" value="Putative phosphatase, domain 2"/>
    <property type="match status" value="1"/>
</dbReference>
<dbReference type="SFLD" id="SFLDG01135">
    <property type="entry name" value="C1.5.6:_HAD__Beta-PGM__Phospha"/>
    <property type="match status" value="1"/>
</dbReference>
<dbReference type="RefSeq" id="WP_226385084.1">
    <property type="nucleotide sequence ID" value="NZ_JADCKA010000005.1"/>
</dbReference>
<sequence length="215" mass="24575">MIDTVLIDFDGTLMNTREGIVNSWKHLYKVTRNIEPEEEVLKVTFGEPLRTSLEKFFPEMDPDDALAIYKEYQAEHHEQMMKPFPGVVEMVKKLKVRGFKVALVTSRGEKSSVEGLEMCGILNCFDELITANKCEKHKPEPEPIYMAMERLGSAPEHTVMIGDTMYDLISAKRAGVKSILVGWNVLDKKPEDMGEYAPDEILQRAEDIFDVLEKF</sequence>
<name>A0ABR9QX25_9FIRM</name>
<protein>
    <submittedName>
        <fullName evidence="1">HAD-IA family hydrolase</fullName>
    </submittedName>
</protein>
<dbReference type="SUPFAM" id="SSF56784">
    <property type="entry name" value="HAD-like"/>
    <property type="match status" value="1"/>
</dbReference>
<dbReference type="Pfam" id="PF13419">
    <property type="entry name" value="HAD_2"/>
    <property type="match status" value="1"/>
</dbReference>
<evidence type="ECO:0000313" key="2">
    <source>
        <dbReference type="Proteomes" id="UP001516588"/>
    </source>
</evidence>
<reference evidence="1 2" key="1">
    <citation type="submission" date="2020-10" db="EMBL/GenBank/DDBJ databases">
        <title>ChiBAC.</title>
        <authorList>
            <person name="Zenner C."/>
            <person name="Hitch T.C.A."/>
            <person name="Clavel T."/>
        </authorList>
    </citation>
    <scope>NUCLEOTIDE SEQUENCE [LARGE SCALE GENOMIC DNA]</scope>
    <source>
        <strain evidence="1 2">DSM 108706</strain>
    </source>
</reference>
<dbReference type="SFLD" id="SFLDG01129">
    <property type="entry name" value="C1.5:_HAD__Beta-PGM__Phosphata"/>
    <property type="match status" value="1"/>
</dbReference>
<dbReference type="InterPro" id="IPR023198">
    <property type="entry name" value="PGP-like_dom2"/>
</dbReference>
<dbReference type="SFLD" id="SFLDS00003">
    <property type="entry name" value="Haloacid_Dehalogenase"/>
    <property type="match status" value="1"/>
</dbReference>
<accession>A0ABR9QX25</accession>
<proteinExistence type="predicted"/>
<dbReference type="InterPro" id="IPR041492">
    <property type="entry name" value="HAD_2"/>
</dbReference>
<dbReference type="NCBIfam" id="TIGR01549">
    <property type="entry name" value="HAD-SF-IA-v1"/>
    <property type="match status" value="1"/>
</dbReference>
<dbReference type="InterPro" id="IPR036412">
    <property type="entry name" value="HAD-like_sf"/>
</dbReference>
<keyword evidence="1" id="KW-0378">Hydrolase</keyword>
<dbReference type="EMBL" id="JADCKA010000005">
    <property type="protein sequence ID" value="MBE5035437.1"/>
    <property type="molecule type" value="Genomic_DNA"/>
</dbReference>
<organism evidence="1 2">
    <name type="scientific">Gallibacter intestinalis</name>
    <dbReference type="NCBI Taxonomy" id="2779356"/>
    <lineage>
        <taxon>Bacteria</taxon>
        <taxon>Bacillati</taxon>
        <taxon>Bacillota</taxon>
        <taxon>Clostridia</taxon>
        <taxon>Eubacteriales</taxon>
        <taxon>Eubacteriaceae</taxon>
        <taxon>Gallibacter</taxon>
    </lineage>
</organism>
<dbReference type="Proteomes" id="UP001516588">
    <property type="component" value="Unassembled WGS sequence"/>
</dbReference>
<dbReference type="GO" id="GO:0016787">
    <property type="term" value="F:hydrolase activity"/>
    <property type="evidence" value="ECO:0007669"/>
    <property type="project" value="UniProtKB-KW"/>
</dbReference>
<comment type="caution">
    <text evidence="1">The sequence shown here is derived from an EMBL/GenBank/DDBJ whole genome shotgun (WGS) entry which is preliminary data.</text>
</comment>